<keyword evidence="4" id="KW-0378">Hydrolase</keyword>
<evidence type="ECO:0000256" key="3">
    <source>
        <dbReference type="ARBA" id="ARBA00022722"/>
    </source>
</evidence>
<dbReference type="GeneID" id="2871541"/>
<protein>
    <recommendedName>
        <fullName evidence="7">Reverse transcriptase domain-containing protein</fullName>
    </recommendedName>
</protein>
<dbReference type="InterPro" id="IPR043502">
    <property type="entry name" value="DNA/RNA_pol_sf"/>
</dbReference>
<feature type="domain" description="Reverse transcriptase" evidence="7">
    <location>
        <begin position="681"/>
        <end position="860"/>
    </location>
</feature>
<dbReference type="InterPro" id="IPR021109">
    <property type="entry name" value="Peptidase_aspartic_dom_sf"/>
</dbReference>
<dbReference type="InterPro" id="IPR043128">
    <property type="entry name" value="Rev_trsase/Diguanyl_cyclase"/>
</dbReference>
<keyword evidence="2" id="KW-0548">Nucleotidyltransferase</keyword>
<evidence type="ECO:0000313" key="9">
    <source>
        <dbReference type="Proteomes" id="UP000000560"/>
    </source>
</evidence>
<accession>C8VH36</accession>
<evidence type="ECO:0000256" key="2">
    <source>
        <dbReference type="ARBA" id="ARBA00022695"/>
    </source>
</evidence>
<keyword evidence="5" id="KW-0511">Multifunctional enzyme</keyword>
<keyword evidence="1" id="KW-0808">Transferase</keyword>
<dbReference type="Gene3D" id="3.30.70.270">
    <property type="match status" value="2"/>
</dbReference>
<dbReference type="InterPro" id="IPR000477">
    <property type="entry name" value="RT_dom"/>
</dbReference>
<evidence type="ECO:0000313" key="8">
    <source>
        <dbReference type="EMBL" id="CBF82237.1"/>
    </source>
</evidence>
<dbReference type="Pfam" id="PF17919">
    <property type="entry name" value="RT_RNaseH_2"/>
    <property type="match status" value="1"/>
</dbReference>
<evidence type="ECO:0000259" key="7">
    <source>
        <dbReference type="PROSITE" id="PS50878"/>
    </source>
</evidence>
<evidence type="ECO:0000256" key="5">
    <source>
        <dbReference type="ARBA" id="ARBA00023268"/>
    </source>
</evidence>
<dbReference type="PROSITE" id="PS50878">
    <property type="entry name" value="RT_POL"/>
    <property type="match status" value="1"/>
</dbReference>
<dbReference type="GO" id="GO:0004519">
    <property type="term" value="F:endonuclease activity"/>
    <property type="evidence" value="ECO:0007669"/>
    <property type="project" value="UniProtKB-KW"/>
</dbReference>
<dbReference type="GO" id="GO:0016779">
    <property type="term" value="F:nucleotidyltransferase activity"/>
    <property type="evidence" value="ECO:0007669"/>
    <property type="project" value="UniProtKB-KW"/>
</dbReference>
<feature type="compositionally biased region" description="Polar residues" evidence="6">
    <location>
        <begin position="402"/>
        <end position="418"/>
    </location>
</feature>
<organism evidence="8 9">
    <name type="scientific">Emericella nidulans (strain FGSC A4 / ATCC 38163 / CBS 112.46 / NRRL 194 / M139)</name>
    <name type="common">Aspergillus nidulans</name>
    <dbReference type="NCBI Taxonomy" id="227321"/>
    <lineage>
        <taxon>Eukaryota</taxon>
        <taxon>Fungi</taxon>
        <taxon>Dikarya</taxon>
        <taxon>Ascomycota</taxon>
        <taxon>Pezizomycotina</taxon>
        <taxon>Eurotiomycetes</taxon>
        <taxon>Eurotiomycetidae</taxon>
        <taxon>Eurotiales</taxon>
        <taxon>Aspergillaceae</taxon>
        <taxon>Aspergillus</taxon>
        <taxon>Aspergillus subgen. Nidulantes</taxon>
    </lineage>
</organism>
<keyword evidence="3" id="KW-0540">Nuclease</keyword>
<dbReference type="STRING" id="227321.Q5B2H6"/>
<dbReference type="EMBL" id="BN001305">
    <property type="protein sequence ID" value="CBF82237.1"/>
    <property type="molecule type" value="Genomic_DNA"/>
</dbReference>
<accession>Q5B2H6</accession>
<dbReference type="InterPro" id="IPR032549">
    <property type="entry name" value="DUF4939"/>
</dbReference>
<dbReference type="SUPFAM" id="SSF56672">
    <property type="entry name" value="DNA/RNA polymerases"/>
    <property type="match status" value="1"/>
</dbReference>
<name>Q5B2H6_EMENI</name>
<dbReference type="Pfam" id="PF00078">
    <property type="entry name" value="RVT_1"/>
    <property type="match status" value="1"/>
</dbReference>
<dbReference type="PANTHER" id="PTHR37984:SF5">
    <property type="entry name" value="PROTEIN NYNRIN-LIKE"/>
    <property type="match status" value="1"/>
</dbReference>
<dbReference type="KEGG" id="ani:ANIA_05254"/>
<feature type="region of interest" description="Disordered" evidence="6">
    <location>
        <begin position="106"/>
        <end position="134"/>
    </location>
</feature>
<dbReference type="Gene3D" id="3.10.10.10">
    <property type="entry name" value="HIV Type 1 Reverse Transcriptase, subunit A, domain 1"/>
    <property type="match status" value="1"/>
</dbReference>
<keyword evidence="9" id="KW-1185">Reference proteome</keyword>
<dbReference type="VEuPathDB" id="FungiDB:AN5254"/>
<dbReference type="OMA" id="ELKFEHW"/>
<dbReference type="Gene3D" id="2.40.70.10">
    <property type="entry name" value="Acid Proteases"/>
    <property type="match status" value="1"/>
</dbReference>
<dbReference type="HOGENOM" id="CLU_297902_0_0_1"/>
<dbReference type="RefSeq" id="XP_662858.1">
    <property type="nucleotide sequence ID" value="XM_657766.1"/>
</dbReference>
<evidence type="ECO:0000256" key="1">
    <source>
        <dbReference type="ARBA" id="ARBA00022679"/>
    </source>
</evidence>
<dbReference type="InParanoid" id="Q5B2H6"/>
<reference evidence="9" key="2">
    <citation type="journal article" date="2009" name="Fungal Genet. Biol.">
        <title>The 2008 update of the Aspergillus nidulans genome annotation: a community effort.</title>
        <authorList>
            <person name="Wortman J.R."/>
            <person name="Gilsenan J.M."/>
            <person name="Joardar V."/>
            <person name="Deegan J."/>
            <person name="Clutterbuck J."/>
            <person name="Andersen M.R."/>
            <person name="Archer D."/>
            <person name="Bencina M."/>
            <person name="Braus G."/>
            <person name="Coutinho P."/>
            <person name="von Dohren H."/>
            <person name="Doonan J."/>
            <person name="Driessen A.J."/>
            <person name="Durek P."/>
            <person name="Espeso E."/>
            <person name="Fekete E."/>
            <person name="Flipphi M."/>
            <person name="Estrada C.G."/>
            <person name="Geysens S."/>
            <person name="Goldman G."/>
            <person name="de Groot P.W."/>
            <person name="Hansen K."/>
            <person name="Harris S.D."/>
            <person name="Heinekamp T."/>
            <person name="Helmstaedt K."/>
            <person name="Henrissat B."/>
            <person name="Hofmann G."/>
            <person name="Homan T."/>
            <person name="Horio T."/>
            <person name="Horiuchi H."/>
            <person name="James S."/>
            <person name="Jones M."/>
            <person name="Karaffa L."/>
            <person name="Karanyi Z."/>
            <person name="Kato M."/>
            <person name="Keller N."/>
            <person name="Kelly D.E."/>
            <person name="Kiel J.A."/>
            <person name="Kim J.M."/>
            <person name="van der Klei I.J."/>
            <person name="Klis F.M."/>
            <person name="Kovalchuk A."/>
            <person name="Krasevec N."/>
            <person name="Kubicek C.P."/>
            <person name="Liu B."/>
            <person name="Maccabe A."/>
            <person name="Meyer V."/>
            <person name="Mirabito P."/>
            <person name="Miskei M."/>
            <person name="Mos M."/>
            <person name="Mullins J."/>
            <person name="Nelson D.R."/>
            <person name="Nielsen J."/>
            <person name="Oakley B.R."/>
            <person name="Osmani S.A."/>
            <person name="Pakula T."/>
            <person name="Paszewski A."/>
            <person name="Paulsen I."/>
            <person name="Pilsyk S."/>
            <person name="Pocsi I."/>
            <person name="Punt P.J."/>
            <person name="Ram A.F."/>
            <person name="Ren Q."/>
            <person name="Robellet X."/>
            <person name="Robson G."/>
            <person name="Seiboth B."/>
            <person name="van Solingen P."/>
            <person name="Specht T."/>
            <person name="Sun J."/>
            <person name="Taheri-Talesh N."/>
            <person name="Takeshita N."/>
            <person name="Ussery D."/>
            <person name="vanKuyk P.A."/>
            <person name="Visser H."/>
            <person name="van de Vondervoort P.J."/>
            <person name="de Vries R.P."/>
            <person name="Walton J."/>
            <person name="Xiang X."/>
            <person name="Xiong Y."/>
            <person name="Zeng A.P."/>
            <person name="Brandt B.W."/>
            <person name="Cornell M.J."/>
            <person name="van den Hondel C.A."/>
            <person name="Visser J."/>
            <person name="Oliver S.G."/>
            <person name="Turner G."/>
        </authorList>
    </citation>
    <scope>GENOME REANNOTATION</scope>
    <source>
        <strain evidence="9">FGSC A4 / ATCC 38163 / CBS 112.46 / NRRL 194 / M139</strain>
    </source>
</reference>
<dbReference type="eggNOG" id="KOG0017">
    <property type="taxonomic scope" value="Eukaryota"/>
</dbReference>
<sequence>MPATAPRPPFLPKDPTEFVQHVTSHSAEWFEYCSQADQYIAAAETTLLSWETGKEALQIQALQQENEHLHDKCARLRDVISRRDAVIQYQKEQAKEKDIEFLKLAKEKPQEPQPAMPITGISDGQPKPGSPTQTQVFHQLSERLPDPDWFEGDRKDLRRFISQIHEKMNINRDCFPTPQSRMTYVNNRLKGAPYAQILPYVKKGICQLKDYEDILDILDRAFGDPNRVNNARNELFRFRQNNKEFGLFFAEFQRLALEGEMPEETLSILLEQSINRELKGMLMHNQPPTQDYHDEFDLLSSYRNLRTAAGIMKSTCNQPAETTLQLLELLLRTQPHNAHSLMYIMMPWICHLSANITLHVASRENASTVDPQNIWSGTAHTLITALLAIRSAYPASNITPSIKSESTAVSEGSRSPSPGFSEKGQEKSLSSYAMLDTGADGKRFIDQEWAEDNHLELLPLKNPIHLESFDGRESEGGPITHYVRINLTIHDHHEKKACFLATQLAHYPIILGMPWLETHDPRWGFAEHTLIFDSAYCRQNCNIPAQPAKIKALRDVPARSCQKNLTSCPKGLEKQDIALVSLRACSAYARRGHALFTATIGNIDEVLAKRSGDGNPEDLLLPEYKDYADIFSPKEADKLPPHQPYDYLITLIDGKTPPFGPLYGMSRDELVALQEWIMENLRKGFIRPSSSPTASPVLFVKKPGGGLCFCVDYQALNVILVKDQYPLPLVKETLNNLKGMRYFTKIDIISAFNNIRIKKGQEYLTAFRTCLGLYESLVMPFGLTGAPATFQHYINDTLRDYLDIFCTAYLDNILIYSQTRSEHIQHVRKVLQKLREAGLFAKLVKYEFTVHETKFLGLIVARDRIKIDPEKVQTIAAWATPTCITDIQAFIRFANFYRRFIKDFSKIIAPLVNLTKKDVEFQWTPTCQLAMDALKKAFTSAPVLKPFDWTQDIILETDASDFVSAGVLSQYDDNGVLHPVAFFSKKHSATECNYEIYDKELLAIIRCFEE</sequence>
<keyword evidence="4" id="KW-0255">Endonuclease</keyword>
<dbReference type="Pfam" id="PF16297">
    <property type="entry name" value="DUF4939"/>
    <property type="match status" value="1"/>
</dbReference>
<proteinExistence type="predicted"/>
<dbReference type="CDD" id="cd01647">
    <property type="entry name" value="RT_LTR"/>
    <property type="match status" value="1"/>
</dbReference>
<feature type="region of interest" description="Disordered" evidence="6">
    <location>
        <begin position="402"/>
        <end position="427"/>
    </location>
</feature>
<dbReference type="InterPro" id="IPR041577">
    <property type="entry name" value="RT_RNaseH_2"/>
</dbReference>
<dbReference type="CDD" id="cd00303">
    <property type="entry name" value="retropepsin_like"/>
    <property type="match status" value="1"/>
</dbReference>
<dbReference type="PANTHER" id="PTHR37984">
    <property type="entry name" value="PROTEIN CBG26694"/>
    <property type="match status" value="1"/>
</dbReference>
<evidence type="ECO:0000256" key="4">
    <source>
        <dbReference type="ARBA" id="ARBA00022759"/>
    </source>
</evidence>
<dbReference type="Proteomes" id="UP000000560">
    <property type="component" value="Chromosome V"/>
</dbReference>
<dbReference type="InterPro" id="IPR050951">
    <property type="entry name" value="Retrovirus_Pol_polyprotein"/>
</dbReference>
<dbReference type="OrthoDB" id="4502494at2759"/>
<evidence type="ECO:0000256" key="6">
    <source>
        <dbReference type="SAM" id="MobiDB-lite"/>
    </source>
</evidence>
<dbReference type="AlphaFoldDB" id="Q5B2H6"/>
<gene>
    <name evidence="8" type="ORF">ANIA_05254</name>
</gene>
<reference evidence="9" key="1">
    <citation type="journal article" date="2005" name="Nature">
        <title>Sequencing of Aspergillus nidulans and comparative analysis with A. fumigatus and A. oryzae.</title>
        <authorList>
            <person name="Galagan J.E."/>
            <person name="Calvo S.E."/>
            <person name="Cuomo C."/>
            <person name="Ma L.J."/>
            <person name="Wortman J.R."/>
            <person name="Batzoglou S."/>
            <person name="Lee S.I."/>
            <person name="Basturkmen M."/>
            <person name="Spevak C.C."/>
            <person name="Clutterbuck J."/>
            <person name="Kapitonov V."/>
            <person name="Jurka J."/>
            <person name="Scazzocchio C."/>
            <person name="Farman M."/>
            <person name="Butler J."/>
            <person name="Purcell S."/>
            <person name="Harris S."/>
            <person name="Braus G.H."/>
            <person name="Draht O."/>
            <person name="Busch S."/>
            <person name="D'Enfert C."/>
            <person name="Bouchier C."/>
            <person name="Goldman G.H."/>
            <person name="Bell-Pedersen D."/>
            <person name="Griffiths-Jones S."/>
            <person name="Doonan J.H."/>
            <person name="Yu J."/>
            <person name="Vienken K."/>
            <person name="Pain A."/>
            <person name="Freitag M."/>
            <person name="Selker E.U."/>
            <person name="Archer D.B."/>
            <person name="Penalva M.A."/>
            <person name="Oakley B.R."/>
            <person name="Momany M."/>
            <person name="Tanaka T."/>
            <person name="Kumagai T."/>
            <person name="Asai K."/>
            <person name="Machida M."/>
            <person name="Nierman W.C."/>
            <person name="Denning D.W."/>
            <person name="Caddick M."/>
            <person name="Hynes M."/>
            <person name="Paoletti M."/>
            <person name="Fischer R."/>
            <person name="Miller B."/>
            <person name="Dyer P."/>
            <person name="Sachs M.S."/>
            <person name="Osmani S.A."/>
            <person name="Birren B.W."/>
        </authorList>
    </citation>
    <scope>NUCLEOTIDE SEQUENCE [LARGE SCALE GENOMIC DNA]</scope>
    <source>
        <strain evidence="9">FGSC A4 / ATCC 38163 / CBS 112.46 / NRRL 194 / M139</strain>
    </source>
</reference>
<dbReference type="FunFam" id="3.30.70.270:FF:000063">
    <property type="entry name" value="Zinc knuckle domaincontaining protein"/>
    <property type="match status" value="1"/>
</dbReference>